<gene>
    <name evidence="2" type="ORF">DWX93_00900</name>
</gene>
<feature type="domain" description="Endolysin-like" evidence="1">
    <location>
        <begin position="5"/>
        <end position="165"/>
    </location>
</feature>
<protein>
    <recommendedName>
        <fullName evidence="1">Endolysin-like domain-containing protein</fullName>
    </recommendedName>
</protein>
<comment type="caution">
    <text evidence="2">The sequence shown here is derived from an EMBL/GenBank/DDBJ whole genome shotgun (WGS) entry which is preliminary data.</text>
</comment>
<reference evidence="2 3" key="1">
    <citation type="submission" date="2018-08" db="EMBL/GenBank/DDBJ databases">
        <title>A genome reference for cultivated species of the human gut microbiota.</title>
        <authorList>
            <person name="Zou Y."/>
            <person name="Xue W."/>
            <person name="Luo G."/>
        </authorList>
    </citation>
    <scope>NUCLEOTIDE SEQUENCE [LARGE SCALE GENOMIC DNA]</scope>
    <source>
        <strain evidence="2 3">AF22-12AC</strain>
    </source>
</reference>
<accession>A0A395V9D9</accession>
<dbReference type="EMBL" id="QRVL01000001">
    <property type="protein sequence ID" value="RGS41930.1"/>
    <property type="molecule type" value="Genomic_DNA"/>
</dbReference>
<dbReference type="AlphaFoldDB" id="A0A395V9D9"/>
<dbReference type="InterPro" id="IPR057370">
    <property type="entry name" value="ELLD"/>
</dbReference>
<sequence length="234" mass="24930">MSLVVGSARIDENGHISGGKPGDQTGNEVSTQAYYVHSKGWYCLRPKSITVANAIAEAMLQGCRNNNIGYCQGHRSNVIEQLRRVGKLSKISVKTEADCSSLVRACCIQAGFDPGNFNTASEVSALKATGQFMKAIAVTSKTELFNGDVLVTKTKGHTVVVVSGNPRHGNTYYPKYEGTSGSIITALAAVGEKDTSKAHRAKIAAANGITNYAYTAEQNTKMVNLLKKGKLIKA</sequence>
<evidence type="ECO:0000259" key="1">
    <source>
        <dbReference type="Pfam" id="PF25309"/>
    </source>
</evidence>
<dbReference type="RefSeq" id="WP_118096224.1">
    <property type="nucleotide sequence ID" value="NZ_QRVL01000001.1"/>
</dbReference>
<organism evidence="2 3">
    <name type="scientific">Roseburia hominis</name>
    <dbReference type="NCBI Taxonomy" id="301301"/>
    <lineage>
        <taxon>Bacteria</taxon>
        <taxon>Bacillati</taxon>
        <taxon>Bacillota</taxon>
        <taxon>Clostridia</taxon>
        <taxon>Lachnospirales</taxon>
        <taxon>Lachnospiraceae</taxon>
        <taxon>Roseburia</taxon>
    </lineage>
</organism>
<dbReference type="Gene3D" id="3.90.1720.10">
    <property type="entry name" value="endopeptidase domain like (from Nostoc punctiforme)"/>
    <property type="match status" value="1"/>
</dbReference>
<dbReference type="Proteomes" id="UP000266172">
    <property type="component" value="Unassembled WGS sequence"/>
</dbReference>
<evidence type="ECO:0000313" key="3">
    <source>
        <dbReference type="Proteomes" id="UP000266172"/>
    </source>
</evidence>
<dbReference type="Pfam" id="PF25309">
    <property type="entry name" value="ELLD"/>
    <property type="match status" value="1"/>
</dbReference>
<evidence type="ECO:0000313" key="2">
    <source>
        <dbReference type="EMBL" id="RGS41930.1"/>
    </source>
</evidence>
<proteinExistence type="predicted"/>
<name>A0A395V9D9_9FIRM</name>